<evidence type="ECO:0000313" key="10">
    <source>
        <dbReference type="Proteomes" id="UP001642409"/>
    </source>
</evidence>
<evidence type="ECO:0000256" key="4">
    <source>
        <dbReference type="ARBA" id="ARBA00022833"/>
    </source>
</evidence>
<dbReference type="InterPro" id="IPR001164">
    <property type="entry name" value="ArfGAP_dom"/>
</dbReference>
<dbReference type="Pfam" id="PF01412">
    <property type="entry name" value="ArfGap"/>
    <property type="match status" value="1"/>
</dbReference>
<sequence>MNYSLLIQSLNNKGNEKCFDCATSDPNWFSCDLGITLCQDCAVHHRGYGRYISFVRSTTLDNWNIKYARIAVAGGNDKFANYLQEQQIQLPISYDSSDLGSILESYKQQLLTQSNLPEIDQVIDKYEKYLRTPQPIQKPIQANDPNQQVNVQKSKNISGKAPFKPKQQIAKGIFQEE</sequence>
<dbReference type="EMBL" id="CATOUU010000788">
    <property type="protein sequence ID" value="CAI9948322.1"/>
    <property type="molecule type" value="Genomic_DNA"/>
</dbReference>
<dbReference type="GO" id="GO:0030100">
    <property type="term" value="P:regulation of endocytosis"/>
    <property type="evidence" value="ECO:0007669"/>
    <property type="project" value="TreeGrafter"/>
</dbReference>
<reference evidence="9 10" key="2">
    <citation type="submission" date="2024-07" db="EMBL/GenBank/DDBJ databases">
        <authorList>
            <person name="Akdeniz Z."/>
        </authorList>
    </citation>
    <scope>NUCLEOTIDE SEQUENCE [LARGE SCALE GENOMIC DNA]</scope>
</reference>
<keyword evidence="3 5" id="KW-0863">Zinc-finger</keyword>
<dbReference type="GO" id="GO:0032012">
    <property type="term" value="P:regulation of ARF protein signal transduction"/>
    <property type="evidence" value="ECO:0007669"/>
    <property type="project" value="TreeGrafter"/>
</dbReference>
<evidence type="ECO:0000256" key="6">
    <source>
        <dbReference type="SAM" id="MobiDB-lite"/>
    </source>
</evidence>
<dbReference type="EMBL" id="CAXDID020000129">
    <property type="protein sequence ID" value="CAL6034701.1"/>
    <property type="molecule type" value="Genomic_DNA"/>
</dbReference>
<evidence type="ECO:0000313" key="8">
    <source>
        <dbReference type="EMBL" id="CAI9948322.1"/>
    </source>
</evidence>
<protein>
    <submittedName>
        <fullName evidence="8">GTPase activating protein for ARF</fullName>
    </submittedName>
    <submittedName>
        <fullName evidence="9">GTPase_activating protein for ARF</fullName>
    </submittedName>
</protein>
<accession>A0AA86Q278</accession>
<dbReference type="GO" id="GO:0005096">
    <property type="term" value="F:GTPase activator activity"/>
    <property type="evidence" value="ECO:0007669"/>
    <property type="project" value="UniProtKB-KW"/>
</dbReference>
<comment type="caution">
    <text evidence="8">The sequence shown here is derived from an EMBL/GenBank/DDBJ whole genome shotgun (WGS) entry which is preliminary data.</text>
</comment>
<evidence type="ECO:0000256" key="5">
    <source>
        <dbReference type="PROSITE-ProRule" id="PRU00288"/>
    </source>
</evidence>
<feature type="compositionally biased region" description="Polar residues" evidence="6">
    <location>
        <begin position="143"/>
        <end position="157"/>
    </location>
</feature>
<keyword evidence="10" id="KW-1185">Reference proteome</keyword>
<feature type="domain" description="Arf-GAP" evidence="7">
    <location>
        <begin position="1"/>
        <end position="86"/>
    </location>
</feature>
<gene>
    <name evidence="9" type="ORF">HINF_LOCUS35575</name>
    <name evidence="8" type="ORF">HINF_LOCUS35967</name>
</gene>
<dbReference type="PANTHER" id="PTHR46395:SF1">
    <property type="entry name" value="ADP-RIBOSYLATION FACTOR GTPASE-ACTIVATING PROTEIN 1"/>
    <property type="match status" value="1"/>
</dbReference>
<evidence type="ECO:0000259" key="7">
    <source>
        <dbReference type="PROSITE" id="PS50115"/>
    </source>
</evidence>
<evidence type="ECO:0000256" key="2">
    <source>
        <dbReference type="ARBA" id="ARBA00022723"/>
    </source>
</evidence>
<keyword evidence="1" id="KW-0343">GTPase activation</keyword>
<name>A0AA86Q278_9EUKA</name>
<dbReference type="PRINTS" id="PR00405">
    <property type="entry name" value="REVINTRACTNG"/>
</dbReference>
<dbReference type="GO" id="GO:0000139">
    <property type="term" value="C:Golgi membrane"/>
    <property type="evidence" value="ECO:0007669"/>
    <property type="project" value="TreeGrafter"/>
</dbReference>
<dbReference type="SUPFAM" id="SSF57863">
    <property type="entry name" value="ArfGap/RecO-like zinc finger"/>
    <property type="match status" value="1"/>
</dbReference>
<dbReference type="GO" id="GO:0008270">
    <property type="term" value="F:zinc ion binding"/>
    <property type="evidence" value="ECO:0007669"/>
    <property type="project" value="UniProtKB-KW"/>
</dbReference>
<feature type="region of interest" description="Disordered" evidence="6">
    <location>
        <begin position="137"/>
        <end position="177"/>
    </location>
</feature>
<evidence type="ECO:0000256" key="1">
    <source>
        <dbReference type="ARBA" id="ARBA00022468"/>
    </source>
</evidence>
<evidence type="ECO:0000313" key="9">
    <source>
        <dbReference type="EMBL" id="CAL6034701.1"/>
    </source>
</evidence>
<dbReference type="PANTHER" id="PTHR46395">
    <property type="entry name" value="ADP-RIBOSYLATION FACTOR GTPASE-ACTIVATING PROTEIN 1"/>
    <property type="match status" value="1"/>
</dbReference>
<dbReference type="InterPro" id="IPR037278">
    <property type="entry name" value="ARFGAP/RecO"/>
</dbReference>
<dbReference type="Gene3D" id="1.10.220.150">
    <property type="entry name" value="Arf GTPase activating protein"/>
    <property type="match status" value="1"/>
</dbReference>
<reference evidence="8" key="1">
    <citation type="submission" date="2023-06" db="EMBL/GenBank/DDBJ databases">
        <authorList>
            <person name="Kurt Z."/>
        </authorList>
    </citation>
    <scope>NUCLEOTIDE SEQUENCE</scope>
</reference>
<dbReference type="AlphaFoldDB" id="A0AA86Q278"/>
<organism evidence="8">
    <name type="scientific">Hexamita inflata</name>
    <dbReference type="NCBI Taxonomy" id="28002"/>
    <lineage>
        <taxon>Eukaryota</taxon>
        <taxon>Metamonada</taxon>
        <taxon>Diplomonadida</taxon>
        <taxon>Hexamitidae</taxon>
        <taxon>Hexamitinae</taxon>
        <taxon>Hexamita</taxon>
    </lineage>
</organism>
<dbReference type="PROSITE" id="PS50115">
    <property type="entry name" value="ARFGAP"/>
    <property type="match status" value="1"/>
</dbReference>
<keyword evidence="2" id="KW-0479">Metal-binding</keyword>
<proteinExistence type="predicted"/>
<keyword evidence="4" id="KW-0862">Zinc</keyword>
<dbReference type="InterPro" id="IPR038508">
    <property type="entry name" value="ArfGAP_dom_sf"/>
</dbReference>
<dbReference type="SMART" id="SM00105">
    <property type="entry name" value="ArfGap"/>
    <property type="match status" value="1"/>
</dbReference>
<evidence type="ECO:0000256" key="3">
    <source>
        <dbReference type="ARBA" id="ARBA00022771"/>
    </source>
</evidence>
<dbReference type="Proteomes" id="UP001642409">
    <property type="component" value="Unassembled WGS sequence"/>
</dbReference>